<dbReference type="Proteomes" id="UP000578531">
    <property type="component" value="Unassembled WGS sequence"/>
</dbReference>
<evidence type="ECO:0000256" key="1">
    <source>
        <dbReference type="SAM" id="Phobius"/>
    </source>
</evidence>
<keyword evidence="1" id="KW-0472">Membrane</keyword>
<dbReference type="InterPro" id="IPR027417">
    <property type="entry name" value="P-loop_NTPase"/>
</dbReference>
<dbReference type="Pfam" id="PF17784">
    <property type="entry name" value="Sulfotransfer_4"/>
    <property type="match status" value="1"/>
</dbReference>
<evidence type="ECO:0000313" key="2">
    <source>
        <dbReference type="EMBL" id="KAF6233941.1"/>
    </source>
</evidence>
<organism evidence="2 3">
    <name type="scientific">Letharia columbiana</name>
    <dbReference type="NCBI Taxonomy" id="112416"/>
    <lineage>
        <taxon>Eukaryota</taxon>
        <taxon>Fungi</taxon>
        <taxon>Dikarya</taxon>
        <taxon>Ascomycota</taxon>
        <taxon>Pezizomycotina</taxon>
        <taxon>Lecanoromycetes</taxon>
        <taxon>OSLEUM clade</taxon>
        <taxon>Lecanoromycetidae</taxon>
        <taxon>Lecanorales</taxon>
        <taxon>Lecanorineae</taxon>
        <taxon>Parmeliaceae</taxon>
        <taxon>Letharia</taxon>
    </lineage>
</organism>
<dbReference type="PANTHER" id="PTHR36978:SF4">
    <property type="entry name" value="P-LOOP CONTAINING NUCLEOSIDE TRIPHOSPHATE HYDROLASE PROTEIN"/>
    <property type="match status" value="1"/>
</dbReference>
<dbReference type="GeneID" id="59289427"/>
<evidence type="ECO:0000313" key="3">
    <source>
        <dbReference type="Proteomes" id="UP000578531"/>
    </source>
</evidence>
<dbReference type="AlphaFoldDB" id="A0A8H6FSJ8"/>
<dbReference type="InterPro" id="IPR040632">
    <property type="entry name" value="Sulfotransfer_4"/>
</dbReference>
<dbReference type="PANTHER" id="PTHR36978">
    <property type="entry name" value="P-LOOP CONTAINING NUCLEOTIDE TRIPHOSPHATE HYDROLASE"/>
    <property type="match status" value="1"/>
</dbReference>
<sequence>MANNPSLSEKRAMAKEERFPELFVNTNIDRRICRRVVPLKVIVVGMPRTGTQSIRVALKQLGFNDTYHMDCLFENPPDIDLWCQAFLAKFKSQGEPFGKEQWDQLLGHCQAVCDLPTSAFIPELIAAYPDAKLILTPREENSWYASCQRTIQTTATARSIHILSALDTHFLSRFTPLLGLMFGSMFPCPPDLWQTPEGKRIWIEHYRRGHDEARFLVPPDRRLEYSVEQGWGPLCEFLGVEVPVGKTFPMVNDSGSFAVKIGVVKRLAARRVVRRWSPVLGVLAAAGLGLWWARR</sequence>
<keyword evidence="1" id="KW-1133">Transmembrane helix</keyword>
<reference evidence="2 3" key="1">
    <citation type="journal article" date="2020" name="Genomics">
        <title>Complete, high-quality genomes from long-read metagenomic sequencing of two wolf lichen thalli reveals enigmatic genome architecture.</title>
        <authorList>
            <person name="McKenzie S.K."/>
            <person name="Walston R.F."/>
            <person name="Allen J.L."/>
        </authorList>
    </citation>
    <scope>NUCLEOTIDE SEQUENCE [LARGE SCALE GENOMIC DNA]</scope>
    <source>
        <strain evidence="2">WasteWater2</strain>
    </source>
</reference>
<dbReference type="Gene3D" id="3.40.50.300">
    <property type="entry name" value="P-loop containing nucleotide triphosphate hydrolases"/>
    <property type="match status" value="1"/>
</dbReference>
<accession>A0A8H6FSJ8</accession>
<keyword evidence="1" id="KW-0812">Transmembrane</keyword>
<comment type="caution">
    <text evidence="2">The sequence shown here is derived from an EMBL/GenBank/DDBJ whole genome shotgun (WGS) entry which is preliminary data.</text>
</comment>
<keyword evidence="3" id="KW-1185">Reference proteome</keyword>
<evidence type="ECO:0008006" key="4">
    <source>
        <dbReference type="Google" id="ProtNLM"/>
    </source>
</evidence>
<dbReference type="SUPFAM" id="SSF52540">
    <property type="entry name" value="P-loop containing nucleoside triphosphate hydrolases"/>
    <property type="match status" value="1"/>
</dbReference>
<proteinExistence type="predicted"/>
<feature type="transmembrane region" description="Helical" evidence="1">
    <location>
        <begin position="276"/>
        <end position="293"/>
    </location>
</feature>
<gene>
    <name evidence="2" type="ORF">HO173_007771</name>
</gene>
<dbReference type="EMBL" id="JACCJC010000033">
    <property type="protein sequence ID" value="KAF6233941.1"/>
    <property type="molecule type" value="Genomic_DNA"/>
</dbReference>
<dbReference type="OrthoDB" id="408152at2759"/>
<name>A0A8H6FSJ8_9LECA</name>
<protein>
    <recommendedName>
        <fullName evidence="4">NAD dependent epimerase/dehydratase</fullName>
    </recommendedName>
</protein>
<dbReference type="RefSeq" id="XP_037163348.1">
    <property type="nucleotide sequence ID" value="XM_037309671.1"/>
</dbReference>